<dbReference type="OrthoDB" id="1264044at2"/>
<dbReference type="EMBL" id="PCPH01000005">
    <property type="protein sequence ID" value="PRB88508.1"/>
    <property type="molecule type" value="Genomic_DNA"/>
</dbReference>
<comment type="caution">
    <text evidence="2">The sequence shown here is derived from an EMBL/GenBank/DDBJ whole genome shotgun (WGS) entry which is preliminary data.</text>
</comment>
<dbReference type="AlphaFoldDB" id="A0A2S9CMX3"/>
<organism evidence="2 5">
    <name type="scientific">Chryseobacterium culicis</name>
    <dbReference type="NCBI Taxonomy" id="680127"/>
    <lineage>
        <taxon>Bacteria</taxon>
        <taxon>Pseudomonadati</taxon>
        <taxon>Bacteroidota</taxon>
        <taxon>Flavobacteriia</taxon>
        <taxon>Flavobacteriales</taxon>
        <taxon>Weeksellaceae</taxon>
        <taxon>Chryseobacterium group</taxon>
        <taxon>Chryseobacterium</taxon>
    </lineage>
</organism>
<gene>
    <name evidence="2" type="ORF">CQ022_19485</name>
    <name evidence="3" type="ORF">CQ033_18390</name>
</gene>
<accession>A0A2S9CMX3</accession>
<evidence type="ECO:0000313" key="5">
    <source>
        <dbReference type="Proteomes" id="UP000238534"/>
    </source>
</evidence>
<reference evidence="4 5" key="1">
    <citation type="submission" date="2017-09" db="EMBL/GenBank/DDBJ databases">
        <title>Genomic, metabolic, and phenotypic characteristics of bacterial isolates from the natural microbiome of the model nematode Caenorhabditis elegans.</title>
        <authorList>
            <person name="Zimmermann J."/>
            <person name="Obeng N."/>
            <person name="Yang W."/>
            <person name="Obeng O."/>
            <person name="Kissoyan K."/>
            <person name="Pees B."/>
            <person name="Dirksen P."/>
            <person name="Hoppner M."/>
            <person name="Franke A."/>
            <person name="Rosenstiel P."/>
            <person name="Leippe M."/>
            <person name="Dierking K."/>
            <person name="Kaleta C."/>
            <person name="Schulenburg H."/>
        </authorList>
    </citation>
    <scope>NUCLEOTIDE SEQUENCE [LARGE SCALE GENOMIC DNA]</scope>
    <source>
        <strain evidence="2 5">MYb25</strain>
        <strain evidence="3 4">MYb44</strain>
    </source>
</reference>
<proteinExistence type="predicted"/>
<dbReference type="EMBL" id="PCPP01000004">
    <property type="protein sequence ID" value="PRB81853.1"/>
    <property type="molecule type" value="Genomic_DNA"/>
</dbReference>
<sequence>MSLFFFNSCRTDETTQEEKRTEREKIEAFSRFENSLDSPKNRQKNSEYISYHEPFKEIIQTFLNSNPVFTQKFQNEVGEIYFNLRSITYGETTKGIAYPIIKDGSVNAVLVGLVNPKRDWVNFIVLKNNSPEVQSIISNFQNVYNSPSIASRGREPEQTEDILPVIINVYGDITGPVNHYYQPYVDYGSNGGGMSGGSETYGGSGGGSQTQNPQDPKNPCERIKEQKNKPEFNQKINDLKGKTGQQKETGYTQKADGSYSYQENASTNSSSNSLSLPNSNLTQNKDIMGYMHTHVDDVTFTNNEGVEETRKGIKMFSPADVGYFMDMLSNAQTAGRPLMDVYAVMVTSNGSYEIRFTGNQYQIKTFTQQQIEGFKEGYKNVMLKSNNQAAAFLNFLSEKMNIKATNLYRLNSDGGTEEIKLNGNKVTTTTSDCPN</sequence>
<protein>
    <submittedName>
        <fullName evidence="2">Uncharacterized protein</fullName>
    </submittedName>
</protein>
<feature type="region of interest" description="Disordered" evidence="1">
    <location>
        <begin position="195"/>
        <end position="280"/>
    </location>
</feature>
<feature type="compositionally biased region" description="Basic and acidic residues" evidence="1">
    <location>
        <begin position="218"/>
        <end position="241"/>
    </location>
</feature>
<name>A0A2S9CMX3_CHRCI</name>
<evidence type="ECO:0000256" key="1">
    <source>
        <dbReference type="SAM" id="MobiDB-lite"/>
    </source>
</evidence>
<dbReference type="Proteomes" id="UP000238534">
    <property type="component" value="Unassembled WGS sequence"/>
</dbReference>
<feature type="compositionally biased region" description="Polar residues" evidence="1">
    <location>
        <begin position="243"/>
        <end position="252"/>
    </location>
</feature>
<dbReference type="Proteomes" id="UP000238325">
    <property type="component" value="Unassembled WGS sequence"/>
</dbReference>
<dbReference type="RefSeq" id="WP_105683964.1">
    <property type="nucleotide sequence ID" value="NZ_JBBGZD010000004.1"/>
</dbReference>
<evidence type="ECO:0000313" key="2">
    <source>
        <dbReference type="EMBL" id="PRB81853.1"/>
    </source>
</evidence>
<evidence type="ECO:0000313" key="4">
    <source>
        <dbReference type="Proteomes" id="UP000238325"/>
    </source>
</evidence>
<evidence type="ECO:0000313" key="3">
    <source>
        <dbReference type="EMBL" id="PRB88508.1"/>
    </source>
</evidence>
<keyword evidence="4" id="KW-1185">Reference proteome</keyword>
<feature type="compositionally biased region" description="Gly residues" evidence="1">
    <location>
        <begin position="195"/>
        <end position="208"/>
    </location>
</feature>
<feature type="compositionally biased region" description="Low complexity" evidence="1">
    <location>
        <begin position="264"/>
        <end position="280"/>
    </location>
</feature>